<gene>
    <name evidence="9" type="ORF">ACFQ3F_21135</name>
</gene>
<evidence type="ECO:0000256" key="2">
    <source>
        <dbReference type="ARBA" id="ARBA00022448"/>
    </source>
</evidence>
<comment type="caution">
    <text evidence="9">The sequence shown here is derived from an EMBL/GenBank/DDBJ whole genome shotgun (WGS) entry which is preliminary data.</text>
</comment>
<proteinExistence type="inferred from homology"/>
<evidence type="ECO:0000256" key="7">
    <source>
        <dbReference type="RuleBase" id="RU363032"/>
    </source>
</evidence>
<dbReference type="PANTHER" id="PTHR43386:SF1">
    <property type="entry name" value="D,D-DIPEPTIDE TRANSPORT SYSTEM PERMEASE PROTEIN DDPC-RELATED"/>
    <property type="match status" value="1"/>
</dbReference>
<evidence type="ECO:0000313" key="10">
    <source>
        <dbReference type="Proteomes" id="UP001597229"/>
    </source>
</evidence>
<feature type="transmembrane region" description="Helical" evidence="7">
    <location>
        <begin position="26"/>
        <end position="46"/>
    </location>
</feature>
<comment type="similarity">
    <text evidence="7">Belongs to the binding-protein-dependent transport system permease family.</text>
</comment>
<sequence length="296" mass="31174">MAVVEVNPTSTARAIGSRRRRASRTFAIGAGLLLVITLACFLWPPLSGVSTTDFVGTPLQAPSVQHPFGTDNFGRDVFVRTMAGGRLDLVVAALGVTVPLIFGTFLGVVSGLAAGTVLDRVIMRIVDAILAFPFAILILALSVVIGPDWNLWVLPAGAPAILVALFVTSWSVYARIARGETLSIRQRDFVVAAQVTGLSRWTVVRRHLLPNVLPATFTYALSDVVLVIGVIASLPFLGAGVQPPTPEWGSIIYDGRSLLGQAPWVSLCPGLVVVATGIAVRLMGQGSRILSGGEDA</sequence>
<dbReference type="Gene3D" id="1.10.3720.10">
    <property type="entry name" value="MetI-like"/>
    <property type="match status" value="1"/>
</dbReference>
<feature type="transmembrane region" description="Helical" evidence="7">
    <location>
        <begin position="151"/>
        <end position="173"/>
    </location>
</feature>
<reference evidence="10" key="1">
    <citation type="journal article" date="2019" name="Int. J. Syst. Evol. Microbiol.">
        <title>The Global Catalogue of Microorganisms (GCM) 10K type strain sequencing project: providing services to taxonomists for standard genome sequencing and annotation.</title>
        <authorList>
            <consortium name="The Broad Institute Genomics Platform"/>
            <consortium name="The Broad Institute Genome Sequencing Center for Infectious Disease"/>
            <person name="Wu L."/>
            <person name="Ma J."/>
        </authorList>
    </citation>
    <scope>NUCLEOTIDE SEQUENCE [LARGE SCALE GENOMIC DNA]</scope>
    <source>
        <strain evidence="10">CCUG 52478</strain>
    </source>
</reference>
<dbReference type="SUPFAM" id="SSF161098">
    <property type="entry name" value="MetI-like"/>
    <property type="match status" value="1"/>
</dbReference>
<feature type="domain" description="ABC transmembrane type-1" evidence="8">
    <location>
        <begin position="85"/>
        <end position="284"/>
    </location>
</feature>
<dbReference type="Proteomes" id="UP001597229">
    <property type="component" value="Unassembled WGS sequence"/>
</dbReference>
<dbReference type="InterPro" id="IPR050366">
    <property type="entry name" value="BP-dependent_transpt_permease"/>
</dbReference>
<evidence type="ECO:0000256" key="1">
    <source>
        <dbReference type="ARBA" id="ARBA00004651"/>
    </source>
</evidence>
<accession>A0ABW3W627</accession>
<keyword evidence="5 7" id="KW-1133">Transmembrane helix</keyword>
<dbReference type="PROSITE" id="PS50928">
    <property type="entry name" value="ABC_TM1"/>
    <property type="match status" value="1"/>
</dbReference>
<dbReference type="InterPro" id="IPR000515">
    <property type="entry name" value="MetI-like"/>
</dbReference>
<evidence type="ECO:0000256" key="4">
    <source>
        <dbReference type="ARBA" id="ARBA00022692"/>
    </source>
</evidence>
<dbReference type="EMBL" id="JBHTLX010000023">
    <property type="protein sequence ID" value="MFD1250312.1"/>
    <property type="molecule type" value="Genomic_DNA"/>
</dbReference>
<keyword evidence="2 7" id="KW-0813">Transport</keyword>
<keyword evidence="10" id="KW-1185">Reference proteome</keyword>
<feature type="transmembrane region" description="Helical" evidence="7">
    <location>
        <begin position="125"/>
        <end position="145"/>
    </location>
</feature>
<dbReference type="CDD" id="cd06261">
    <property type="entry name" value="TM_PBP2"/>
    <property type="match status" value="1"/>
</dbReference>
<keyword evidence="4 7" id="KW-0812">Transmembrane</keyword>
<evidence type="ECO:0000259" key="8">
    <source>
        <dbReference type="PROSITE" id="PS50928"/>
    </source>
</evidence>
<feature type="transmembrane region" description="Helical" evidence="7">
    <location>
        <begin position="261"/>
        <end position="280"/>
    </location>
</feature>
<evidence type="ECO:0000256" key="6">
    <source>
        <dbReference type="ARBA" id="ARBA00023136"/>
    </source>
</evidence>
<keyword evidence="3" id="KW-1003">Cell membrane</keyword>
<dbReference type="InterPro" id="IPR035906">
    <property type="entry name" value="MetI-like_sf"/>
</dbReference>
<dbReference type="RefSeq" id="WP_367919591.1">
    <property type="nucleotide sequence ID" value="NZ_BAABAC010000023.1"/>
</dbReference>
<evidence type="ECO:0000256" key="5">
    <source>
        <dbReference type="ARBA" id="ARBA00022989"/>
    </source>
</evidence>
<name>A0ABW3W627_9ACTN</name>
<keyword evidence="6 7" id="KW-0472">Membrane</keyword>
<evidence type="ECO:0000256" key="3">
    <source>
        <dbReference type="ARBA" id="ARBA00022475"/>
    </source>
</evidence>
<evidence type="ECO:0000313" key="9">
    <source>
        <dbReference type="EMBL" id="MFD1250312.1"/>
    </source>
</evidence>
<feature type="transmembrane region" description="Helical" evidence="7">
    <location>
        <begin position="89"/>
        <end position="113"/>
    </location>
</feature>
<organism evidence="9 10">
    <name type="scientific">Nocardioides ginsengisoli</name>
    <dbReference type="NCBI Taxonomy" id="363868"/>
    <lineage>
        <taxon>Bacteria</taxon>
        <taxon>Bacillati</taxon>
        <taxon>Actinomycetota</taxon>
        <taxon>Actinomycetes</taxon>
        <taxon>Propionibacteriales</taxon>
        <taxon>Nocardioidaceae</taxon>
        <taxon>Nocardioides</taxon>
    </lineage>
</organism>
<comment type="subcellular location">
    <subcellularLocation>
        <location evidence="1 7">Cell membrane</location>
        <topology evidence="1 7">Multi-pass membrane protein</topology>
    </subcellularLocation>
</comment>
<feature type="transmembrane region" description="Helical" evidence="7">
    <location>
        <begin position="216"/>
        <end position="241"/>
    </location>
</feature>
<dbReference type="PANTHER" id="PTHR43386">
    <property type="entry name" value="OLIGOPEPTIDE TRANSPORT SYSTEM PERMEASE PROTEIN APPC"/>
    <property type="match status" value="1"/>
</dbReference>
<dbReference type="Pfam" id="PF00528">
    <property type="entry name" value="BPD_transp_1"/>
    <property type="match status" value="1"/>
</dbReference>
<protein>
    <submittedName>
        <fullName evidence="9">ABC transporter permease</fullName>
    </submittedName>
</protein>